<accession>A0A6N8J5I4</accession>
<keyword evidence="3" id="KW-1185">Reference proteome</keyword>
<feature type="compositionally biased region" description="Low complexity" evidence="1">
    <location>
        <begin position="150"/>
        <end position="162"/>
    </location>
</feature>
<dbReference type="EMBL" id="WRXO01000002">
    <property type="protein sequence ID" value="MVT40525.1"/>
    <property type="molecule type" value="Genomic_DNA"/>
</dbReference>
<name>A0A6N8J5I4_9BACT</name>
<evidence type="ECO:0000313" key="3">
    <source>
        <dbReference type="Proteomes" id="UP000468388"/>
    </source>
</evidence>
<organism evidence="2 3">
    <name type="scientific">Chitinophaga oryziterrae</name>
    <dbReference type="NCBI Taxonomy" id="1031224"/>
    <lineage>
        <taxon>Bacteria</taxon>
        <taxon>Pseudomonadati</taxon>
        <taxon>Bacteroidota</taxon>
        <taxon>Chitinophagia</taxon>
        <taxon>Chitinophagales</taxon>
        <taxon>Chitinophagaceae</taxon>
        <taxon>Chitinophaga</taxon>
    </lineage>
</organism>
<protein>
    <submittedName>
        <fullName evidence="2">Uncharacterized protein</fullName>
    </submittedName>
</protein>
<gene>
    <name evidence="2" type="ORF">GO495_08015</name>
</gene>
<comment type="caution">
    <text evidence="2">The sequence shown here is derived from an EMBL/GenBank/DDBJ whole genome shotgun (WGS) entry which is preliminary data.</text>
</comment>
<proteinExistence type="predicted"/>
<reference evidence="2 3" key="1">
    <citation type="submission" date="2019-12" db="EMBL/GenBank/DDBJ databases">
        <title>The draft genomic sequence of strain Chitinophaga oryziterrae JCM 16595.</title>
        <authorList>
            <person name="Zhang X."/>
        </authorList>
    </citation>
    <scope>NUCLEOTIDE SEQUENCE [LARGE SCALE GENOMIC DNA]</scope>
    <source>
        <strain evidence="2 3">JCM 16595</strain>
    </source>
</reference>
<sequence length="362" mass="41247">MEKISALIDKLQELKNSNAGLQSISYYVQLLQAEITQTRNRQKQEGHRESSHIAVIMPSATLTESANGYPNNYNYTEKVPAKAVAVAKIPEFEPPVRVAEPQQLVVEQKPEPKPVYQPVIPSTATQVPPEHQAYQPKPVVPQPVAEQKPEYQAYQPQQAPEPVAKAVQVPDYQPAKASEPVAYHPIAEQKAAPVEPKPVAEQIPHRPSAIPPPPPAPIPEVPEEKKPAMITLYSQTEQNNRPENNNGLHKELKELNQRVAQNTTSLNERFRQSQVELADRLGEMPIKDLRHAIGINDKFQFIQELFRGDIDTYERSIKTINEFHSLQEAEYWIERELKIRQGWVDQNHIVKQFYSIVRKRFT</sequence>
<dbReference type="OrthoDB" id="1100725at2"/>
<dbReference type="RefSeq" id="WP_157299204.1">
    <property type="nucleotide sequence ID" value="NZ_BAAAZB010000010.1"/>
</dbReference>
<evidence type="ECO:0000313" key="2">
    <source>
        <dbReference type="EMBL" id="MVT40525.1"/>
    </source>
</evidence>
<evidence type="ECO:0000256" key="1">
    <source>
        <dbReference type="SAM" id="MobiDB-lite"/>
    </source>
</evidence>
<dbReference type="AlphaFoldDB" id="A0A6N8J5I4"/>
<feature type="region of interest" description="Disordered" evidence="1">
    <location>
        <begin position="143"/>
        <end position="165"/>
    </location>
</feature>
<dbReference type="Proteomes" id="UP000468388">
    <property type="component" value="Unassembled WGS sequence"/>
</dbReference>